<dbReference type="PANTHER" id="PTHR21192">
    <property type="entry name" value="NUCLEAR PROTEIN E3-3"/>
    <property type="match status" value="1"/>
</dbReference>
<dbReference type="PATRIC" id="fig|466.6.peg.1643"/>
<dbReference type="RefSeq" id="WP_058452328.1">
    <property type="nucleotide sequence ID" value="NZ_CAAAIB010000011.1"/>
</dbReference>
<comment type="caution">
    <text evidence="1">The sequence shown here is derived from an EMBL/GenBank/DDBJ whole genome shotgun (WGS) entry which is preliminary data.</text>
</comment>
<organism evidence="1 2">
    <name type="scientific">Legionella maceachernii</name>
    <dbReference type="NCBI Taxonomy" id="466"/>
    <lineage>
        <taxon>Bacteria</taxon>
        <taxon>Pseudomonadati</taxon>
        <taxon>Pseudomonadota</taxon>
        <taxon>Gammaproteobacteria</taxon>
        <taxon>Legionellales</taxon>
        <taxon>Legionellaceae</taxon>
        <taxon>Legionella</taxon>
    </lineage>
</organism>
<gene>
    <name evidence="1" type="ORF">Lmac_1560</name>
</gene>
<dbReference type="AlphaFoldDB" id="A0A0W0W184"/>
<dbReference type="PANTHER" id="PTHR21192:SF2">
    <property type="entry name" value="NADH DEHYDROGENASE [UBIQUINONE] 1 ALPHA SUBCOMPLEX ASSEMBLY FACTOR 3"/>
    <property type="match status" value="1"/>
</dbReference>
<dbReference type="SUPFAM" id="SSF64076">
    <property type="entry name" value="MTH938-like"/>
    <property type="match status" value="1"/>
</dbReference>
<sequence>MHINLETADKHSVQSYSDHEIKVDSIVYQTNLIVSSHEIITDWPINNILQLNEESIAPLLQYNPNIVVIGHKQQGQFPPPAIFAALSKQRIALECMSIGAACRTFNILLSEFREVVMGIIF</sequence>
<name>A0A0W0W184_9GAMM</name>
<dbReference type="Pfam" id="PF04430">
    <property type="entry name" value="DUF498"/>
    <property type="match status" value="1"/>
</dbReference>
<accession>A0A0W0W184</accession>
<proteinExistence type="predicted"/>
<keyword evidence="2" id="KW-1185">Reference proteome</keyword>
<dbReference type="STRING" id="466.Lmac_1560"/>
<dbReference type="Proteomes" id="UP000054908">
    <property type="component" value="Unassembled WGS sequence"/>
</dbReference>
<evidence type="ECO:0000313" key="2">
    <source>
        <dbReference type="Proteomes" id="UP000054908"/>
    </source>
</evidence>
<dbReference type="EMBL" id="LNYL01000041">
    <property type="protein sequence ID" value="KTD26192.1"/>
    <property type="molecule type" value="Genomic_DNA"/>
</dbReference>
<protein>
    <submittedName>
        <fullName evidence="1">Uncharacterized protein</fullName>
    </submittedName>
</protein>
<dbReference type="OrthoDB" id="9800373at2"/>
<reference evidence="1 2" key="1">
    <citation type="submission" date="2015-11" db="EMBL/GenBank/DDBJ databases">
        <title>Genomic analysis of 38 Legionella species identifies large and diverse effector repertoires.</title>
        <authorList>
            <person name="Burstein D."/>
            <person name="Amaro F."/>
            <person name="Zusman T."/>
            <person name="Lifshitz Z."/>
            <person name="Cohen O."/>
            <person name="Gilbert J.A."/>
            <person name="Pupko T."/>
            <person name="Shuman H.A."/>
            <person name="Segal G."/>
        </authorList>
    </citation>
    <scope>NUCLEOTIDE SEQUENCE [LARGE SCALE GENOMIC DNA]</scope>
    <source>
        <strain evidence="1 2">PX-1-G2-E2</strain>
    </source>
</reference>
<dbReference type="Gene3D" id="3.40.1230.10">
    <property type="entry name" value="MTH938-like"/>
    <property type="match status" value="1"/>
</dbReference>
<dbReference type="InterPro" id="IPR036748">
    <property type="entry name" value="MTH938-like_sf"/>
</dbReference>
<dbReference type="InterPro" id="IPR007523">
    <property type="entry name" value="NDUFAF3/AAMDC"/>
</dbReference>
<evidence type="ECO:0000313" key="1">
    <source>
        <dbReference type="EMBL" id="KTD26192.1"/>
    </source>
</evidence>